<feature type="chain" id="PRO_5038832670" description="Lipocalin-like domain-containing protein" evidence="1">
    <location>
        <begin position="24"/>
        <end position="177"/>
    </location>
</feature>
<name>A0A9D1W7G3_9SPHI</name>
<organism evidence="2 3">
    <name type="scientific">Candidatus Sphingobacterium stercoripullorum</name>
    <dbReference type="NCBI Taxonomy" id="2838759"/>
    <lineage>
        <taxon>Bacteria</taxon>
        <taxon>Pseudomonadati</taxon>
        <taxon>Bacteroidota</taxon>
        <taxon>Sphingobacteriia</taxon>
        <taxon>Sphingobacteriales</taxon>
        <taxon>Sphingobacteriaceae</taxon>
        <taxon>Sphingobacterium</taxon>
    </lineage>
</organism>
<evidence type="ECO:0000313" key="2">
    <source>
        <dbReference type="EMBL" id="HIX54020.1"/>
    </source>
</evidence>
<keyword evidence="1" id="KW-0732">Signal</keyword>
<feature type="signal peptide" evidence="1">
    <location>
        <begin position="1"/>
        <end position="23"/>
    </location>
</feature>
<gene>
    <name evidence="2" type="ORF">H9853_03260</name>
</gene>
<dbReference type="PROSITE" id="PS51257">
    <property type="entry name" value="PROKAR_LIPOPROTEIN"/>
    <property type="match status" value="1"/>
</dbReference>
<evidence type="ECO:0000256" key="1">
    <source>
        <dbReference type="SAM" id="SignalP"/>
    </source>
</evidence>
<dbReference type="EMBL" id="DXEZ01000094">
    <property type="protein sequence ID" value="HIX54020.1"/>
    <property type="molecule type" value="Genomic_DNA"/>
</dbReference>
<accession>A0A9D1W7G3</accession>
<dbReference type="AlphaFoldDB" id="A0A9D1W7G3"/>
<evidence type="ECO:0000313" key="3">
    <source>
        <dbReference type="Proteomes" id="UP000824156"/>
    </source>
</evidence>
<proteinExistence type="predicted"/>
<sequence>MFRKITSTILLALAIVFLGSCDAQRKSTQGGEAGPSASQWRSAVKGAWVLESVTREDIPQAYTIKNIFDEAPVDCFLRSVWELPGGNHKGSINFTADGNLCAPGASRAIVWSIYNPKNSYEQPQFQFKKIYAGEKPSQVDSGYRMKLSYADESRLELRLPIALDEGEGHLVFKFRKQ</sequence>
<dbReference type="Proteomes" id="UP000824156">
    <property type="component" value="Unassembled WGS sequence"/>
</dbReference>
<evidence type="ECO:0008006" key="4">
    <source>
        <dbReference type="Google" id="ProtNLM"/>
    </source>
</evidence>
<reference evidence="2" key="1">
    <citation type="journal article" date="2021" name="PeerJ">
        <title>Extensive microbial diversity within the chicken gut microbiome revealed by metagenomics and culture.</title>
        <authorList>
            <person name="Gilroy R."/>
            <person name="Ravi A."/>
            <person name="Getino M."/>
            <person name="Pursley I."/>
            <person name="Horton D.L."/>
            <person name="Alikhan N.F."/>
            <person name="Baker D."/>
            <person name="Gharbi K."/>
            <person name="Hall N."/>
            <person name="Watson M."/>
            <person name="Adriaenssens E.M."/>
            <person name="Foster-Nyarko E."/>
            <person name="Jarju S."/>
            <person name="Secka A."/>
            <person name="Antonio M."/>
            <person name="Oren A."/>
            <person name="Chaudhuri R.R."/>
            <person name="La Ragione R."/>
            <person name="Hildebrand F."/>
            <person name="Pallen M.J."/>
        </authorList>
    </citation>
    <scope>NUCLEOTIDE SEQUENCE</scope>
    <source>
        <strain evidence="2">1719</strain>
    </source>
</reference>
<comment type="caution">
    <text evidence="2">The sequence shown here is derived from an EMBL/GenBank/DDBJ whole genome shotgun (WGS) entry which is preliminary data.</text>
</comment>
<reference evidence="2" key="2">
    <citation type="submission" date="2021-04" db="EMBL/GenBank/DDBJ databases">
        <authorList>
            <person name="Gilroy R."/>
        </authorList>
    </citation>
    <scope>NUCLEOTIDE SEQUENCE</scope>
    <source>
        <strain evidence="2">1719</strain>
    </source>
</reference>
<protein>
    <recommendedName>
        <fullName evidence="4">Lipocalin-like domain-containing protein</fullName>
    </recommendedName>
</protein>